<reference evidence="1 2" key="1">
    <citation type="submission" date="2019-05" db="EMBL/GenBank/DDBJ databases">
        <authorList>
            <consortium name="Pathogen Informatics"/>
        </authorList>
    </citation>
    <scope>NUCLEOTIDE SEQUENCE [LARGE SCALE GENOMIC DNA]</scope>
    <source>
        <strain evidence="1 2">NCTC5386</strain>
    </source>
</reference>
<accession>A0A4U9XJB6</accession>
<dbReference type="AlphaFoldDB" id="A0A4U9XJB6"/>
<dbReference type="RefSeq" id="WP_143920686.1">
    <property type="nucleotide sequence ID" value="NZ_CABEHT010000001.1"/>
</dbReference>
<name>A0A4U9XJB6_9STRE</name>
<dbReference type="Proteomes" id="UP000394068">
    <property type="component" value="Unassembled WGS sequence"/>
</dbReference>
<evidence type="ECO:0000313" key="1">
    <source>
        <dbReference type="EMBL" id="VTS12548.1"/>
    </source>
</evidence>
<proteinExistence type="predicted"/>
<sequence length="147" mass="16924">MTNYFDYHQTIKQVSGLNSVSTLKKWRLKIERLTGHTFQEDRIQIGKRSYSKVLLFTADDIEKLQRIADTKGNLGLDKAILKAYAPTRASPLSVNQKISRLAVQLKGLNQKVTDLTQQEQLLAIRIEQLSKQIEELEKPKKRKLFGK</sequence>
<dbReference type="EMBL" id="CABEHT010000001">
    <property type="protein sequence ID" value="VTS12548.1"/>
    <property type="molecule type" value="Genomic_DNA"/>
</dbReference>
<protein>
    <submittedName>
        <fullName evidence="1">Uncharacterized protein</fullName>
    </submittedName>
</protein>
<gene>
    <name evidence="1" type="ORF">NCTC5386_00361</name>
</gene>
<evidence type="ECO:0000313" key="2">
    <source>
        <dbReference type="Proteomes" id="UP000394068"/>
    </source>
</evidence>
<organism evidence="1 2">
    <name type="scientific">Streptococcus pseudoporcinus</name>
    <dbReference type="NCBI Taxonomy" id="361101"/>
    <lineage>
        <taxon>Bacteria</taxon>
        <taxon>Bacillati</taxon>
        <taxon>Bacillota</taxon>
        <taxon>Bacilli</taxon>
        <taxon>Lactobacillales</taxon>
        <taxon>Streptococcaceae</taxon>
        <taxon>Streptococcus</taxon>
    </lineage>
</organism>